<proteinExistence type="predicted"/>
<dbReference type="Pfam" id="PF19742">
    <property type="entry name" value="DUF6231"/>
    <property type="match status" value="1"/>
</dbReference>
<evidence type="ECO:0008006" key="3">
    <source>
        <dbReference type="Google" id="ProtNLM"/>
    </source>
</evidence>
<dbReference type="InterPro" id="IPR046199">
    <property type="entry name" value="DUF6231"/>
</dbReference>
<sequence>MIIITGRRCRQPLFTRNPTLIISPRRSILVTLKIMMTSIAASAIRTPQEKLAAILDSHQPRRLLTVSLNPVPVAEHWCDDHGCELIRIEEQNPFDALEHIDRVDMAIVADQLEYMSQRDGESLIGLLRNLHTDSLVAVYQPHLAPEKLRWPNNGFLALGCREEGHFAQDQRELLLYSYDLDSYNFKRAWNNPRFWANPENWGKYWW</sequence>
<evidence type="ECO:0000313" key="2">
    <source>
        <dbReference type="Proteomes" id="UP000771797"/>
    </source>
</evidence>
<dbReference type="EMBL" id="AQPF01000031">
    <property type="protein sequence ID" value="KAF0804454.1"/>
    <property type="molecule type" value="Genomic_DNA"/>
</dbReference>
<protein>
    <recommendedName>
        <fullName evidence="3">Methyltransferase domain-containing protein</fullName>
    </recommendedName>
</protein>
<reference evidence="1 2" key="1">
    <citation type="submission" date="2012-09" db="EMBL/GenBank/DDBJ databases">
        <title>Genome Sequence of alkane-degrading Bacterium Alcanivorax sp. 6-D-6.</title>
        <authorList>
            <person name="Lai Q."/>
            <person name="Shao Z."/>
        </authorList>
    </citation>
    <scope>NUCLEOTIDE SEQUENCE [LARGE SCALE GENOMIC DNA]</scope>
    <source>
        <strain evidence="1 2">6-D-6</strain>
    </source>
</reference>
<evidence type="ECO:0000313" key="1">
    <source>
        <dbReference type="EMBL" id="KAF0804454.1"/>
    </source>
</evidence>
<accession>A0ABQ6Y5E0</accession>
<keyword evidence="2" id="KW-1185">Reference proteome</keyword>
<gene>
    <name evidence="1" type="ORF">A6D6_03092</name>
</gene>
<name>A0ABQ6Y5E0_9GAMM</name>
<dbReference type="Proteomes" id="UP000771797">
    <property type="component" value="Unassembled WGS sequence"/>
</dbReference>
<organism evidence="1 2">
    <name type="scientific">Alcanivorax xiamenensis</name>
    <dbReference type="NCBI Taxonomy" id="1177156"/>
    <lineage>
        <taxon>Bacteria</taxon>
        <taxon>Pseudomonadati</taxon>
        <taxon>Pseudomonadota</taxon>
        <taxon>Gammaproteobacteria</taxon>
        <taxon>Oceanospirillales</taxon>
        <taxon>Alcanivoracaceae</taxon>
        <taxon>Alcanivorax</taxon>
    </lineage>
</organism>
<comment type="caution">
    <text evidence="1">The sequence shown here is derived from an EMBL/GenBank/DDBJ whole genome shotgun (WGS) entry which is preliminary data.</text>
</comment>